<proteinExistence type="predicted"/>
<gene>
    <name evidence="2" type="ORF">sS8_1213</name>
</gene>
<keyword evidence="2" id="KW-0489">Methyltransferase</keyword>
<protein>
    <submittedName>
        <fullName evidence="2">Type 11 methyltransferase</fullName>
    </submittedName>
</protein>
<feature type="domain" description="Methyltransferase type 11" evidence="1">
    <location>
        <begin position="46"/>
        <end position="131"/>
    </location>
</feature>
<dbReference type="CDD" id="cd02440">
    <property type="entry name" value="AdoMet_MTases"/>
    <property type="match status" value="1"/>
</dbReference>
<dbReference type="KEGG" id="mmai:sS8_1213"/>
<dbReference type="Proteomes" id="UP000266313">
    <property type="component" value="Chromosome"/>
</dbReference>
<dbReference type="EMBL" id="AP017928">
    <property type="protein sequence ID" value="BBA33175.1"/>
    <property type="molecule type" value="Genomic_DNA"/>
</dbReference>
<dbReference type="InterPro" id="IPR029063">
    <property type="entry name" value="SAM-dependent_MTases_sf"/>
</dbReference>
<dbReference type="GO" id="GO:0032259">
    <property type="term" value="P:methylation"/>
    <property type="evidence" value="ECO:0007669"/>
    <property type="project" value="UniProtKB-KW"/>
</dbReference>
<dbReference type="AlphaFoldDB" id="A0A250KNC5"/>
<dbReference type="GO" id="GO:0008757">
    <property type="term" value="F:S-adenosylmethionine-dependent methyltransferase activity"/>
    <property type="evidence" value="ECO:0007669"/>
    <property type="project" value="InterPro"/>
</dbReference>
<dbReference type="PANTHER" id="PTHR42912:SF80">
    <property type="entry name" value="METHYLTRANSFERASE DOMAIN-CONTAINING PROTEIN"/>
    <property type="match status" value="1"/>
</dbReference>
<dbReference type="Gene3D" id="3.40.50.150">
    <property type="entry name" value="Vaccinia Virus protein VP39"/>
    <property type="match status" value="1"/>
</dbReference>
<dbReference type="SUPFAM" id="SSF53335">
    <property type="entry name" value="S-adenosyl-L-methionine-dependent methyltransferases"/>
    <property type="match status" value="1"/>
</dbReference>
<name>A0A250KNC5_9GAMM</name>
<evidence type="ECO:0000313" key="3">
    <source>
        <dbReference type="Proteomes" id="UP000266313"/>
    </source>
</evidence>
<dbReference type="InterPro" id="IPR013216">
    <property type="entry name" value="Methyltransf_11"/>
</dbReference>
<evidence type="ECO:0000313" key="2">
    <source>
        <dbReference type="EMBL" id="BBA33175.1"/>
    </source>
</evidence>
<evidence type="ECO:0000259" key="1">
    <source>
        <dbReference type="Pfam" id="PF08241"/>
    </source>
</evidence>
<sequence length="212" mass="23312">MTGDPRAGPFSLHHRRYEDWFDRHRAAYLSELLAVRALLPWQGRGLEIGVGTGRFAAPLGVAYGIDPAAEMLGYARARGVHATRAIAEALPFADEVFDYALIVTTICFVEDPAAMLREAARVLRPGGVLVIGFIDRNSPLGQDYLAHQAENVFYREASFYSADEVSALLMDTGFHDPVWVQTLSTPLERTRDIEPVSAGAGQGAFITVRVRH</sequence>
<dbReference type="OrthoDB" id="9772751at2"/>
<dbReference type="InterPro" id="IPR050508">
    <property type="entry name" value="Methyltransf_Superfamily"/>
</dbReference>
<keyword evidence="2" id="KW-0808">Transferase</keyword>
<organism evidence="2 3">
    <name type="scientific">Methylocaldum marinum</name>
    <dbReference type="NCBI Taxonomy" id="1432792"/>
    <lineage>
        <taxon>Bacteria</taxon>
        <taxon>Pseudomonadati</taxon>
        <taxon>Pseudomonadota</taxon>
        <taxon>Gammaproteobacteria</taxon>
        <taxon>Methylococcales</taxon>
        <taxon>Methylococcaceae</taxon>
        <taxon>Methylocaldum</taxon>
    </lineage>
</organism>
<keyword evidence="3" id="KW-1185">Reference proteome</keyword>
<dbReference type="Pfam" id="PF08241">
    <property type="entry name" value="Methyltransf_11"/>
    <property type="match status" value="1"/>
</dbReference>
<dbReference type="PANTHER" id="PTHR42912">
    <property type="entry name" value="METHYLTRANSFERASE"/>
    <property type="match status" value="1"/>
</dbReference>
<reference evidence="2 3" key="1">
    <citation type="submission" date="2016-12" db="EMBL/GenBank/DDBJ databases">
        <title>Genome sequencing of Methylocaldum marinum.</title>
        <authorList>
            <person name="Takeuchi M."/>
            <person name="Kamagata Y."/>
            <person name="Hiraoka S."/>
            <person name="Oshima K."/>
            <person name="Hattori M."/>
            <person name="Iwasaki W."/>
        </authorList>
    </citation>
    <scope>NUCLEOTIDE SEQUENCE [LARGE SCALE GENOMIC DNA]</scope>
    <source>
        <strain evidence="2 3">S8</strain>
    </source>
</reference>
<accession>A0A250KNC5</accession>
<dbReference type="RefSeq" id="WP_119628820.1">
    <property type="nucleotide sequence ID" value="NZ_AP017928.1"/>
</dbReference>